<name>A0A0G0TVU4_9BACT</name>
<comment type="caution">
    <text evidence="1">The sequence shown here is derived from an EMBL/GenBank/DDBJ whole genome shotgun (WGS) entry which is preliminary data.</text>
</comment>
<organism evidence="1 2">
    <name type="scientific">Candidatus Nomurabacteria bacterium GW2011_GWA2_40_9</name>
    <dbReference type="NCBI Taxonomy" id="1618734"/>
    <lineage>
        <taxon>Bacteria</taxon>
        <taxon>Candidatus Nomuraibacteriota</taxon>
    </lineage>
</organism>
<dbReference type="EMBL" id="LBZW01000021">
    <property type="protein sequence ID" value="KKR78936.1"/>
    <property type="molecule type" value="Genomic_DNA"/>
</dbReference>
<reference evidence="1 2" key="1">
    <citation type="journal article" date="2015" name="Nature">
        <title>rRNA introns, odd ribosomes, and small enigmatic genomes across a large radiation of phyla.</title>
        <authorList>
            <person name="Brown C.T."/>
            <person name="Hug L.A."/>
            <person name="Thomas B.C."/>
            <person name="Sharon I."/>
            <person name="Castelle C.J."/>
            <person name="Singh A."/>
            <person name="Wilkins M.J."/>
            <person name="Williams K.H."/>
            <person name="Banfield J.F."/>
        </authorList>
    </citation>
    <scope>NUCLEOTIDE SEQUENCE [LARGE SCALE GENOMIC DNA]</scope>
</reference>
<protein>
    <submittedName>
        <fullName evidence="1">Uncharacterized protein</fullName>
    </submittedName>
</protein>
<proteinExistence type="predicted"/>
<gene>
    <name evidence="1" type="ORF">UU24_C0021G0005</name>
</gene>
<dbReference type="Proteomes" id="UP000034749">
    <property type="component" value="Unassembled WGS sequence"/>
</dbReference>
<accession>A0A0G0TVU4</accession>
<evidence type="ECO:0000313" key="1">
    <source>
        <dbReference type="EMBL" id="KKR78936.1"/>
    </source>
</evidence>
<dbReference type="AlphaFoldDB" id="A0A0G0TVU4"/>
<sequence>MDNLNKKDKNHKKGGVERTYENYNKPLELFFDDMVKAEEFKIKVERQGGLARITPVTSIDKPTKYIVTFGSKTATFGNSNDDANE</sequence>
<evidence type="ECO:0000313" key="2">
    <source>
        <dbReference type="Proteomes" id="UP000034749"/>
    </source>
</evidence>